<proteinExistence type="inferred from homology"/>
<dbReference type="Pfam" id="PF01048">
    <property type="entry name" value="PNP_UDP_1"/>
    <property type="match status" value="1"/>
</dbReference>
<dbReference type="SUPFAM" id="SSF53167">
    <property type="entry name" value="Purine and uridine phosphorylases"/>
    <property type="match status" value="1"/>
</dbReference>
<dbReference type="RefSeq" id="WP_120751103.1">
    <property type="nucleotide sequence ID" value="NZ_RBAH01000032.1"/>
</dbReference>
<evidence type="ECO:0000259" key="3">
    <source>
        <dbReference type="Pfam" id="PF01048"/>
    </source>
</evidence>
<protein>
    <recommendedName>
        <fullName evidence="1 2">Futalosine hydrolase</fullName>
        <shortName evidence="1">FL hydrolase</shortName>
        <ecNumber evidence="1 2">3.2.2.26</ecNumber>
    </recommendedName>
    <alternativeName>
        <fullName evidence="1">Futalosine nucleosidase</fullName>
    </alternativeName>
    <alternativeName>
        <fullName evidence="1">Menaquinone biosynthetic enzyme MqnB</fullName>
    </alternativeName>
</protein>
<comment type="caution">
    <text evidence="4">The sequence shown here is derived from an EMBL/GenBank/DDBJ whole genome shotgun (WGS) entry which is preliminary data.</text>
</comment>
<sequence>MGNIQVKKVLVMTAVEVERAAVLRGLGGDGRFEVRLADVGPASAAANTALALAVGDYDLVISAGIGGGFAEVAGIGSLVLASEMIAADLGAESAEGFISVDELGFGSARIPADHAIAASWCEALLAAGQRACVGPVLTVCTATGSAASASALAARVKGAAAEGMEGFGVATAAKLRNVPALEIRAISNAVGPRDRAAWRIPEALQSLEKAFSVLTEVLS</sequence>
<name>A0A3B0BCM8_9BACL</name>
<accession>A0A3B0BCM8</accession>
<comment type="pathway">
    <text evidence="1">Quinol/quinone metabolism; menaquinone biosynthesis.</text>
</comment>
<dbReference type="GO" id="GO:0019284">
    <property type="term" value="P:L-methionine salvage from S-adenosylmethionine"/>
    <property type="evidence" value="ECO:0007669"/>
    <property type="project" value="TreeGrafter"/>
</dbReference>
<dbReference type="InterPro" id="IPR000845">
    <property type="entry name" value="Nucleoside_phosphorylase_d"/>
</dbReference>
<reference evidence="4 5" key="1">
    <citation type="journal article" date="2007" name="Int. J. Syst. Evol. Microbiol.">
        <title>Paenibacillus ginsengarvi sp. nov., isolated from soil from ginseng cultivation.</title>
        <authorList>
            <person name="Yoon M.H."/>
            <person name="Ten L.N."/>
            <person name="Im W.T."/>
        </authorList>
    </citation>
    <scope>NUCLEOTIDE SEQUENCE [LARGE SCALE GENOMIC DNA]</scope>
    <source>
        <strain evidence="4 5">KCTC 13059</strain>
    </source>
</reference>
<gene>
    <name evidence="1" type="primary">mqnB</name>
    <name evidence="4" type="ORF">D7M11_30720</name>
</gene>
<keyword evidence="5" id="KW-1185">Reference proteome</keyword>
<dbReference type="HAMAP" id="MF_00991">
    <property type="entry name" value="MqnB"/>
    <property type="match status" value="1"/>
</dbReference>
<dbReference type="Gene3D" id="3.40.50.1580">
    <property type="entry name" value="Nucleoside phosphorylase domain"/>
    <property type="match status" value="1"/>
</dbReference>
<keyword evidence="1" id="KW-0474">Menaquinone biosynthesis</keyword>
<dbReference type="CDD" id="cd17766">
    <property type="entry name" value="futalosine_nucleosidase_MqnB"/>
    <property type="match status" value="1"/>
</dbReference>
<dbReference type="InterPro" id="IPR035994">
    <property type="entry name" value="Nucleoside_phosphorylase_sf"/>
</dbReference>
<dbReference type="UniPathway" id="UPA00079"/>
<dbReference type="PANTHER" id="PTHR46832">
    <property type="entry name" value="5'-METHYLTHIOADENOSINE/S-ADENOSYLHOMOCYSTEINE NUCLEOSIDASE"/>
    <property type="match status" value="1"/>
</dbReference>
<keyword evidence="1 4" id="KW-0378">Hydrolase</keyword>
<dbReference type="GO" id="GO:0008930">
    <property type="term" value="F:methylthioadenosine nucleosidase activity"/>
    <property type="evidence" value="ECO:0007669"/>
    <property type="project" value="TreeGrafter"/>
</dbReference>
<dbReference type="GO" id="GO:0009234">
    <property type="term" value="P:menaquinone biosynthetic process"/>
    <property type="evidence" value="ECO:0007669"/>
    <property type="project" value="UniProtKB-UniRule"/>
</dbReference>
<dbReference type="EC" id="3.2.2.26" evidence="1 2"/>
<dbReference type="PANTHER" id="PTHR46832:SF2">
    <property type="entry name" value="FUTALOSINE HYDROLASE"/>
    <property type="match status" value="1"/>
</dbReference>
<dbReference type="EMBL" id="RBAH01000032">
    <property type="protein sequence ID" value="RKN70124.1"/>
    <property type="molecule type" value="Genomic_DNA"/>
</dbReference>
<comment type="function">
    <text evidence="1">Catalyzes the hydrolysis of futalosine (FL) to dehypoxanthine futalosine (DHFL) and hypoxanthine, a step in the biosynthesis of menaquinone (MK, vitamin K2).</text>
</comment>
<evidence type="ECO:0000256" key="1">
    <source>
        <dbReference type="HAMAP-Rule" id="MF_00991"/>
    </source>
</evidence>
<comment type="similarity">
    <text evidence="1">Belongs to the PNP/UDP phosphorylase family. Futalosine hydrolase subfamily.</text>
</comment>
<dbReference type="NCBIfam" id="TIGR03664">
    <property type="entry name" value="fut_nucase"/>
    <property type="match status" value="1"/>
</dbReference>
<keyword evidence="4" id="KW-0326">Glycosidase</keyword>
<dbReference type="NCBIfam" id="NF006087">
    <property type="entry name" value="PRK08236.1"/>
    <property type="match status" value="1"/>
</dbReference>
<dbReference type="InterPro" id="IPR019963">
    <property type="entry name" value="FL_hydrolase_MqnB"/>
</dbReference>
<dbReference type="GO" id="GO:0008782">
    <property type="term" value="F:adenosylhomocysteine nucleosidase activity"/>
    <property type="evidence" value="ECO:0007669"/>
    <property type="project" value="TreeGrafter"/>
</dbReference>
<dbReference type="AlphaFoldDB" id="A0A3B0BCM8"/>
<dbReference type="GO" id="GO:0005829">
    <property type="term" value="C:cytosol"/>
    <property type="evidence" value="ECO:0007669"/>
    <property type="project" value="TreeGrafter"/>
</dbReference>
<feature type="domain" description="Nucleoside phosphorylase" evidence="3">
    <location>
        <begin position="25"/>
        <end position="210"/>
    </location>
</feature>
<evidence type="ECO:0000313" key="4">
    <source>
        <dbReference type="EMBL" id="RKN70124.1"/>
    </source>
</evidence>
<dbReference type="GO" id="GO:0009116">
    <property type="term" value="P:nucleoside metabolic process"/>
    <property type="evidence" value="ECO:0007669"/>
    <property type="project" value="InterPro"/>
</dbReference>
<evidence type="ECO:0000313" key="5">
    <source>
        <dbReference type="Proteomes" id="UP000282311"/>
    </source>
</evidence>
<organism evidence="4 5">
    <name type="scientific">Paenibacillus ginsengarvi</name>
    <dbReference type="NCBI Taxonomy" id="400777"/>
    <lineage>
        <taxon>Bacteria</taxon>
        <taxon>Bacillati</taxon>
        <taxon>Bacillota</taxon>
        <taxon>Bacilli</taxon>
        <taxon>Bacillales</taxon>
        <taxon>Paenibacillaceae</taxon>
        <taxon>Paenibacillus</taxon>
    </lineage>
</organism>
<comment type="catalytic activity">
    <reaction evidence="1">
        <text>futalosine + H2O = dehypoxanthine futalosine + hypoxanthine</text>
        <dbReference type="Rhea" id="RHEA:25904"/>
        <dbReference type="ChEBI" id="CHEBI:15377"/>
        <dbReference type="ChEBI" id="CHEBI:17368"/>
        <dbReference type="ChEBI" id="CHEBI:58863"/>
        <dbReference type="ChEBI" id="CHEBI:58864"/>
        <dbReference type="EC" id="3.2.2.26"/>
    </reaction>
</comment>
<dbReference type="OrthoDB" id="9788270at2"/>
<dbReference type="Proteomes" id="UP000282311">
    <property type="component" value="Unassembled WGS sequence"/>
</dbReference>
<evidence type="ECO:0000256" key="2">
    <source>
        <dbReference type="NCBIfam" id="TIGR03664"/>
    </source>
</evidence>